<evidence type="ECO:0000259" key="7">
    <source>
        <dbReference type="PROSITE" id="PS50217"/>
    </source>
</evidence>
<evidence type="ECO:0000256" key="3">
    <source>
        <dbReference type="ARBA" id="ARBA00023125"/>
    </source>
</evidence>
<dbReference type="Proteomes" id="UP000606274">
    <property type="component" value="Unassembled WGS sequence"/>
</dbReference>
<dbReference type="FunFam" id="1.20.5.170:FF:000025">
    <property type="entry name" value="nuclear factor interleukin-3-regulated protein-like"/>
    <property type="match status" value="1"/>
</dbReference>
<dbReference type="PROSITE" id="PS50217">
    <property type="entry name" value="BZIP"/>
    <property type="match status" value="1"/>
</dbReference>
<reference evidence="8" key="1">
    <citation type="submission" date="2020-08" db="EMBL/GenBank/DDBJ databases">
        <title>Chromosome-level assembly of Southern catfish (Silurus meridionalis) provides insights into visual adaptation to the nocturnal and benthic lifestyles.</title>
        <authorList>
            <person name="Zhang Y."/>
            <person name="Wang D."/>
            <person name="Peng Z."/>
        </authorList>
    </citation>
    <scope>NUCLEOTIDE SEQUENCE</scope>
    <source>
        <strain evidence="8">SWU-2019-XX</strain>
        <tissue evidence="8">Muscle</tissue>
    </source>
</reference>
<dbReference type="InterPro" id="IPR047229">
    <property type="entry name" value="NFIL3-like"/>
</dbReference>
<feature type="region of interest" description="Disordered" evidence="6">
    <location>
        <begin position="38"/>
        <end position="71"/>
    </location>
</feature>
<dbReference type="InterPro" id="IPR004827">
    <property type="entry name" value="bZIP"/>
</dbReference>
<dbReference type="PANTHER" id="PTHR15284:SF0">
    <property type="entry name" value="GH23983P"/>
    <property type="match status" value="1"/>
</dbReference>
<protein>
    <recommendedName>
        <fullName evidence="7">BZIP domain-containing protein</fullName>
    </recommendedName>
</protein>
<dbReference type="GO" id="GO:0003677">
    <property type="term" value="F:DNA binding"/>
    <property type="evidence" value="ECO:0007669"/>
    <property type="project" value="UniProtKB-KW"/>
</dbReference>
<dbReference type="SMART" id="SM00338">
    <property type="entry name" value="BRLZ"/>
    <property type="match status" value="1"/>
</dbReference>
<evidence type="ECO:0000256" key="5">
    <source>
        <dbReference type="ARBA" id="ARBA00023242"/>
    </source>
</evidence>
<keyword evidence="3" id="KW-0238">DNA-binding</keyword>
<accession>A0A8T0B5R6</accession>
<dbReference type="EMBL" id="JABFDY010000011">
    <property type="protein sequence ID" value="KAF7701345.1"/>
    <property type="molecule type" value="Genomic_DNA"/>
</dbReference>
<keyword evidence="2" id="KW-0805">Transcription regulation</keyword>
<dbReference type="PANTHER" id="PTHR15284">
    <property type="entry name" value="NUCLEAR FACTOR INTERLEUKIN-3-REGULATED PROTEIN"/>
    <property type="match status" value="1"/>
</dbReference>
<evidence type="ECO:0000256" key="6">
    <source>
        <dbReference type="SAM" id="MobiDB-lite"/>
    </source>
</evidence>
<dbReference type="Gene3D" id="1.20.5.170">
    <property type="match status" value="1"/>
</dbReference>
<evidence type="ECO:0000256" key="1">
    <source>
        <dbReference type="ARBA" id="ARBA00006079"/>
    </source>
</evidence>
<dbReference type="GO" id="GO:0007623">
    <property type="term" value="P:circadian rhythm"/>
    <property type="evidence" value="ECO:0007669"/>
    <property type="project" value="TreeGrafter"/>
</dbReference>
<dbReference type="AlphaFoldDB" id="A0A8T0B5R6"/>
<feature type="compositionally biased region" description="Basic and acidic residues" evidence="6">
    <location>
        <begin position="42"/>
        <end position="54"/>
    </location>
</feature>
<dbReference type="SUPFAM" id="SSF57959">
    <property type="entry name" value="Leucine zipper domain"/>
    <property type="match status" value="1"/>
</dbReference>
<proteinExistence type="inferred from homology"/>
<dbReference type="InterPro" id="IPR046347">
    <property type="entry name" value="bZIP_sf"/>
</dbReference>
<keyword evidence="5" id="KW-0539">Nucleus</keyword>
<comment type="caution">
    <text evidence="8">The sequence shown here is derived from an EMBL/GenBank/DDBJ whole genome shotgun (WGS) entry which is preliminary data.</text>
</comment>
<keyword evidence="4" id="KW-0804">Transcription</keyword>
<dbReference type="PROSITE" id="PS00036">
    <property type="entry name" value="BZIP_BASIC"/>
    <property type="match status" value="1"/>
</dbReference>
<gene>
    <name evidence="8" type="ORF">HF521_002510</name>
</gene>
<dbReference type="GO" id="GO:0005634">
    <property type="term" value="C:nucleus"/>
    <property type="evidence" value="ECO:0007669"/>
    <property type="project" value="TreeGrafter"/>
</dbReference>
<evidence type="ECO:0000313" key="9">
    <source>
        <dbReference type="Proteomes" id="UP000606274"/>
    </source>
</evidence>
<keyword evidence="9" id="KW-1185">Reference proteome</keyword>
<evidence type="ECO:0000256" key="2">
    <source>
        <dbReference type="ARBA" id="ARBA00023015"/>
    </source>
</evidence>
<sequence>MSSSTCCCAQNADTYECHWNCEKGFGCNRSAKAAVPTRRKREFTPDEQKDDNYWMKRSRNNQAAKRSRERRRVEERLLEERALQLLRENEKLRAALSSVNYHGVAEQTSHDTFLDCFSVPELARDSYMRSMVDLQANRIPHYALSRRCDFTSTYNSVLLPRVQSFPAATFPANNTHLADRCVEIHARRDGNVPSSVANVSYAITQSKWPQGYAHPTVNPHSAPFSPNEVASGYQCSAAVTPGRDAHVHVNAEQRARVTKPKELEISKEAERVSTSPLLPHKLRYKINKLRLGGDF</sequence>
<evidence type="ECO:0000256" key="4">
    <source>
        <dbReference type="ARBA" id="ARBA00023163"/>
    </source>
</evidence>
<evidence type="ECO:0000313" key="8">
    <source>
        <dbReference type="EMBL" id="KAF7701345.1"/>
    </source>
</evidence>
<name>A0A8T0B5R6_SILME</name>
<feature type="domain" description="BZIP" evidence="7">
    <location>
        <begin position="50"/>
        <end position="100"/>
    </location>
</feature>
<organism evidence="8 9">
    <name type="scientific">Silurus meridionalis</name>
    <name type="common">Southern catfish</name>
    <name type="synonym">Silurus soldatovi meridionalis</name>
    <dbReference type="NCBI Taxonomy" id="175797"/>
    <lineage>
        <taxon>Eukaryota</taxon>
        <taxon>Metazoa</taxon>
        <taxon>Chordata</taxon>
        <taxon>Craniata</taxon>
        <taxon>Vertebrata</taxon>
        <taxon>Euteleostomi</taxon>
        <taxon>Actinopterygii</taxon>
        <taxon>Neopterygii</taxon>
        <taxon>Teleostei</taxon>
        <taxon>Ostariophysi</taxon>
        <taxon>Siluriformes</taxon>
        <taxon>Siluridae</taxon>
        <taxon>Silurus</taxon>
    </lineage>
</organism>
<dbReference type="Pfam" id="PF07716">
    <property type="entry name" value="bZIP_2"/>
    <property type="match status" value="1"/>
</dbReference>
<dbReference type="GO" id="GO:0003700">
    <property type="term" value="F:DNA-binding transcription factor activity"/>
    <property type="evidence" value="ECO:0007669"/>
    <property type="project" value="InterPro"/>
</dbReference>
<comment type="similarity">
    <text evidence="1">Belongs to the bZIP family. NFIL3 subfamily.</text>
</comment>